<name>A0A0F9JAU3_9ZZZZ</name>
<comment type="caution">
    <text evidence="1">The sequence shown here is derived from an EMBL/GenBank/DDBJ whole genome shotgun (WGS) entry which is preliminary data.</text>
</comment>
<accession>A0A0F9JAU3</accession>
<evidence type="ECO:0000313" key="1">
    <source>
        <dbReference type="EMBL" id="KKM55238.1"/>
    </source>
</evidence>
<dbReference type="AlphaFoldDB" id="A0A0F9JAU3"/>
<dbReference type="EMBL" id="LAZR01011890">
    <property type="protein sequence ID" value="KKM55238.1"/>
    <property type="molecule type" value="Genomic_DNA"/>
</dbReference>
<organism evidence="1">
    <name type="scientific">marine sediment metagenome</name>
    <dbReference type="NCBI Taxonomy" id="412755"/>
    <lineage>
        <taxon>unclassified sequences</taxon>
        <taxon>metagenomes</taxon>
        <taxon>ecological metagenomes</taxon>
    </lineage>
</organism>
<protein>
    <submittedName>
        <fullName evidence="1">Uncharacterized protein</fullName>
    </submittedName>
</protein>
<sequence>MIGWYLVEYTVRKDGRGILRERPFDEFIQAPDFFEEMEILDNWMIARVDAIQATHDAISADARFTEVPETLSVDQLARMRMFMVVRGYGVLEVGAVTNSRDALLGVLENVGRSDLMPNIDRTDLVRKSTSRKRSRPVSGLAR</sequence>
<gene>
    <name evidence="1" type="ORF">LCGC14_1552800</name>
</gene>
<proteinExistence type="predicted"/>
<reference evidence="1" key="1">
    <citation type="journal article" date="2015" name="Nature">
        <title>Complex archaea that bridge the gap between prokaryotes and eukaryotes.</title>
        <authorList>
            <person name="Spang A."/>
            <person name="Saw J.H."/>
            <person name="Jorgensen S.L."/>
            <person name="Zaremba-Niedzwiedzka K."/>
            <person name="Martijn J."/>
            <person name="Lind A.E."/>
            <person name="van Eijk R."/>
            <person name="Schleper C."/>
            <person name="Guy L."/>
            <person name="Ettema T.J."/>
        </authorList>
    </citation>
    <scope>NUCLEOTIDE SEQUENCE</scope>
</reference>